<gene>
    <name evidence="2" type="ORF">B0T24DRAFT_491685</name>
</gene>
<dbReference type="Pfam" id="PF06985">
    <property type="entry name" value="HET"/>
    <property type="match status" value="1"/>
</dbReference>
<sequence length="112" mass="12308">ALRDVELAETPYLALSYCWEADQKLKLNMENEKTLQLDDAFPEGLPQTIQDAVLLARLLGFSFLWVDVLCICQGRSEADQQDRAVQLGNMVGIYRESNLAVVAACGDSADAG</sequence>
<accession>A0AAE0K3L8</accession>
<reference evidence="2" key="1">
    <citation type="journal article" date="2023" name="Mol. Phylogenet. Evol.">
        <title>Genome-scale phylogeny and comparative genomics of the fungal order Sordariales.</title>
        <authorList>
            <person name="Hensen N."/>
            <person name="Bonometti L."/>
            <person name="Westerberg I."/>
            <person name="Brannstrom I.O."/>
            <person name="Guillou S."/>
            <person name="Cros-Aarteil S."/>
            <person name="Calhoun S."/>
            <person name="Haridas S."/>
            <person name="Kuo A."/>
            <person name="Mondo S."/>
            <person name="Pangilinan J."/>
            <person name="Riley R."/>
            <person name="LaButti K."/>
            <person name="Andreopoulos B."/>
            <person name="Lipzen A."/>
            <person name="Chen C."/>
            <person name="Yan M."/>
            <person name="Daum C."/>
            <person name="Ng V."/>
            <person name="Clum A."/>
            <person name="Steindorff A."/>
            <person name="Ohm R.A."/>
            <person name="Martin F."/>
            <person name="Silar P."/>
            <person name="Natvig D.O."/>
            <person name="Lalanne C."/>
            <person name="Gautier V."/>
            <person name="Ament-Velasquez S.L."/>
            <person name="Kruys A."/>
            <person name="Hutchinson M.I."/>
            <person name="Powell A.J."/>
            <person name="Barry K."/>
            <person name="Miller A.N."/>
            <person name="Grigoriev I.V."/>
            <person name="Debuchy R."/>
            <person name="Gladieux P."/>
            <person name="Hiltunen Thoren M."/>
            <person name="Johannesson H."/>
        </authorList>
    </citation>
    <scope>NUCLEOTIDE SEQUENCE</scope>
    <source>
        <strain evidence="2">CBS 958.72</strain>
    </source>
</reference>
<reference evidence="2" key="2">
    <citation type="submission" date="2023-06" db="EMBL/GenBank/DDBJ databases">
        <authorList>
            <consortium name="Lawrence Berkeley National Laboratory"/>
            <person name="Haridas S."/>
            <person name="Hensen N."/>
            <person name="Bonometti L."/>
            <person name="Westerberg I."/>
            <person name="Brannstrom I.O."/>
            <person name="Guillou S."/>
            <person name="Cros-Aarteil S."/>
            <person name="Calhoun S."/>
            <person name="Kuo A."/>
            <person name="Mondo S."/>
            <person name="Pangilinan J."/>
            <person name="Riley R."/>
            <person name="Labutti K."/>
            <person name="Andreopoulos B."/>
            <person name="Lipzen A."/>
            <person name="Chen C."/>
            <person name="Yanf M."/>
            <person name="Daum C."/>
            <person name="Ng V."/>
            <person name="Clum A."/>
            <person name="Steindorff A."/>
            <person name="Ohm R."/>
            <person name="Martin F."/>
            <person name="Silar P."/>
            <person name="Natvig D."/>
            <person name="Lalanne C."/>
            <person name="Gautier V."/>
            <person name="Ament-Velasquez S.L."/>
            <person name="Kruys A."/>
            <person name="Hutchinson M.I."/>
            <person name="Powell A.J."/>
            <person name="Barry K."/>
            <person name="Miller A.N."/>
            <person name="Grigoriev I.V."/>
            <person name="Debuchy R."/>
            <person name="Gladieux P."/>
            <person name="Thoren M.H."/>
            <person name="Johannesson H."/>
        </authorList>
    </citation>
    <scope>NUCLEOTIDE SEQUENCE</scope>
    <source>
        <strain evidence="2">CBS 958.72</strain>
    </source>
</reference>
<evidence type="ECO:0000313" key="2">
    <source>
        <dbReference type="EMBL" id="KAK3368821.1"/>
    </source>
</evidence>
<protein>
    <recommendedName>
        <fullName evidence="1">Heterokaryon incompatibility domain-containing protein</fullName>
    </recommendedName>
</protein>
<dbReference type="PANTHER" id="PTHR33112">
    <property type="entry name" value="DOMAIN PROTEIN, PUTATIVE-RELATED"/>
    <property type="match status" value="1"/>
</dbReference>
<keyword evidence="3" id="KW-1185">Reference proteome</keyword>
<dbReference type="AlphaFoldDB" id="A0AAE0K3L8"/>
<name>A0AAE0K3L8_9PEZI</name>
<feature type="non-terminal residue" evidence="2">
    <location>
        <position position="1"/>
    </location>
</feature>
<dbReference type="InterPro" id="IPR010730">
    <property type="entry name" value="HET"/>
</dbReference>
<evidence type="ECO:0000313" key="3">
    <source>
        <dbReference type="Proteomes" id="UP001287356"/>
    </source>
</evidence>
<proteinExistence type="predicted"/>
<organism evidence="2 3">
    <name type="scientific">Lasiosphaeria ovina</name>
    <dbReference type="NCBI Taxonomy" id="92902"/>
    <lineage>
        <taxon>Eukaryota</taxon>
        <taxon>Fungi</taxon>
        <taxon>Dikarya</taxon>
        <taxon>Ascomycota</taxon>
        <taxon>Pezizomycotina</taxon>
        <taxon>Sordariomycetes</taxon>
        <taxon>Sordariomycetidae</taxon>
        <taxon>Sordariales</taxon>
        <taxon>Lasiosphaeriaceae</taxon>
        <taxon>Lasiosphaeria</taxon>
    </lineage>
</organism>
<feature type="non-terminal residue" evidence="2">
    <location>
        <position position="112"/>
    </location>
</feature>
<evidence type="ECO:0000259" key="1">
    <source>
        <dbReference type="Pfam" id="PF06985"/>
    </source>
</evidence>
<comment type="caution">
    <text evidence="2">The sequence shown here is derived from an EMBL/GenBank/DDBJ whole genome shotgun (WGS) entry which is preliminary data.</text>
</comment>
<dbReference type="PANTHER" id="PTHR33112:SF16">
    <property type="entry name" value="HETEROKARYON INCOMPATIBILITY DOMAIN-CONTAINING PROTEIN"/>
    <property type="match status" value="1"/>
</dbReference>
<dbReference type="Proteomes" id="UP001287356">
    <property type="component" value="Unassembled WGS sequence"/>
</dbReference>
<dbReference type="EMBL" id="JAULSN010000006">
    <property type="protein sequence ID" value="KAK3368821.1"/>
    <property type="molecule type" value="Genomic_DNA"/>
</dbReference>
<feature type="domain" description="Heterokaryon incompatibility" evidence="1">
    <location>
        <begin position="12"/>
        <end position="111"/>
    </location>
</feature>